<dbReference type="AlphaFoldDB" id="A0A0P6XUK7"/>
<dbReference type="EMBL" id="LGKO01000002">
    <property type="protein sequence ID" value="KPL83957.1"/>
    <property type="molecule type" value="Genomic_DNA"/>
</dbReference>
<evidence type="ECO:0000256" key="8">
    <source>
        <dbReference type="ARBA" id="ARBA00023209"/>
    </source>
</evidence>
<dbReference type="HAMAP" id="MF_01043">
    <property type="entry name" value="PlsY"/>
    <property type="match status" value="1"/>
</dbReference>
<sequence>MTCVWVILAGYLIGSLSAAIPISRWWSGRDIRTLGDANAGTANVARHLGIKPAALVAIVDIAKGGIAILVARALSAPEACMVLAGMAAMLGHRFPLYFRFRGGRGLATTLGALLALVPRQMLMALPLYGMIYLGSGGSGILATLLAFPVLMLLIYWDGYDAWIVAAPLILAFTTAVCSLPEVLARWQKTRDARRLLFDLLHPRVTAVPKVTTVVITDSVASLPPELCQREGIHLLPMALILPQGVVQDGMGIDTREYYQRLRSDGLLPKTSAPAPGEYLQAIRRLVAPDQVALILTPPAELTQCFFSANLAAQMAAEEGLQARVVDTRLAGPAQGLLALAVARLAAGGASAEQIIEALPALIPRIGIVGVLDTLSFIAHSGRVNAINSLLGSALRLHPVLSLHQGHIRLEGVERTRRKAVERMVEWLQKHLGGKITALICFHADAPEEGQALYQRLVELLQPREHYLTELTPVIGAHAGPGVLGAAWWLSDE</sequence>
<dbReference type="GO" id="GO:0005886">
    <property type="term" value="C:plasma membrane"/>
    <property type="evidence" value="ECO:0007669"/>
    <property type="project" value="UniProtKB-SubCell"/>
</dbReference>
<keyword evidence="3 10" id="KW-0808">Transferase</keyword>
<dbReference type="PROSITE" id="PS51482">
    <property type="entry name" value="DEGV"/>
    <property type="match status" value="1"/>
</dbReference>
<protein>
    <recommendedName>
        <fullName evidence="10">Glycerol-3-phosphate acyltransferase</fullName>
    </recommendedName>
    <alternativeName>
        <fullName evidence="10">Acyl-PO4 G3P acyltransferase</fullName>
    </alternativeName>
    <alternativeName>
        <fullName evidence="10">Acyl-phosphate--glycerol-3-phosphate acyltransferase</fullName>
    </alternativeName>
    <alternativeName>
        <fullName evidence="10">G3P acyltransferase</fullName>
        <shortName evidence="10">GPAT</shortName>
        <ecNumber evidence="10">2.3.1.275</ecNumber>
    </alternativeName>
    <alternativeName>
        <fullName evidence="10">Lysophosphatidic acid synthase</fullName>
        <shortName evidence="10">LPA synthase</shortName>
    </alternativeName>
</protein>
<keyword evidence="8 10" id="KW-0594">Phospholipid biosynthesis</keyword>
<dbReference type="PANTHER" id="PTHR30309">
    <property type="entry name" value="INNER MEMBRANE PROTEIN YGIH"/>
    <property type="match status" value="1"/>
</dbReference>
<dbReference type="InterPro" id="IPR003811">
    <property type="entry name" value="G3P_acylTferase_PlsY"/>
</dbReference>
<feature type="transmembrane region" description="Helical" evidence="10">
    <location>
        <begin position="162"/>
        <end position="184"/>
    </location>
</feature>
<dbReference type="Gene3D" id="3.40.50.10170">
    <property type="match status" value="1"/>
</dbReference>
<keyword evidence="7 10" id="KW-0472">Membrane</keyword>
<reference evidence="11 12" key="1">
    <citation type="submission" date="2015-07" db="EMBL/GenBank/DDBJ databases">
        <title>Whole genome sequence of Thermanaerothrix daxensis DSM 23592.</title>
        <authorList>
            <person name="Hemp J."/>
            <person name="Ward L.M."/>
            <person name="Pace L.A."/>
            <person name="Fischer W.W."/>
        </authorList>
    </citation>
    <scope>NUCLEOTIDE SEQUENCE [LARGE SCALE GENOMIC DNA]</scope>
    <source>
        <strain evidence="11 12">GNS-1</strain>
    </source>
</reference>
<evidence type="ECO:0000256" key="7">
    <source>
        <dbReference type="ARBA" id="ARBA00023136"/>
    </source>
</evidence>
<name>A0A0P6XUK7_9CHLR</name>
<comment type="caution">
    <text evidence="11">The sequence shown here is derived from an EMBL/GenBank/DDBJ whole genome shotgun (WGS) entry which is preliminary data.</text>
</comment>
<dbReference type="EC" id="2.3.1.275" evidence="10"/>
<keyword evidence="12" id="KW-1185">Reference proteome</keyword>
<dbReference type="InterPro" id="IPR043168">
    <property type="entry name" value="DegV_C"/>
</dbReference>
<comment type="pathway">
    <text evidence="10">Lipid metabolism; phospholipid metabolism.</text>
</comment>
<keyword evidence="2 10" id="KW-0444">Lipid biosynthesis</keyword>
<evidence type="ECO:0000256" key="6">
    <source>
        <dbReference type="ARBA" id="ARBA00023098"/>
    </source>
</evidence>
<organism evidence="11 12">
    <name type="scientific">Thermanaerothrix daxensis</name>
    <dbReference type="NCBI Taxonomy" id="869279"/>
    <lineage>
        <taxon>Bacteria</taxon>
        <taxon>Bacillati</taxon>
        <taxon>Chloroflexota</taxon>
        <taxon>Anaerolineae</taxon>
        <taxon>Anaerolineales</taxon>
        <taxon>Anaerolineaceae</taxon>
        <taxon>Thermanaerothrix</taxon>
    </lineage>
</organism>
<comment type="function">
    <text evidence="10">Catalyzes the transfer of an acyl group from acyl-phosphate (acyl-PO(4)) to glycerol-3-phosphate (G3P) to form lysophosphatidic acid (LPA). This enzyme utilizes acyl-phosphate as fatty acyl donor, but not acyl-CoA or acyl-ACP.</text>
</comment>
<dbReference type="InterPro" id="IPR003797">
    <property type="entry name" value="DegV"/>
</dbReference>
<evidence type="ECO:0000313" key="12">
    <source>
        <dbReference type="Proteomes" id="UP000050544"/>
    </source>
</evidence>
<evidence type="ECO:0000256" key="10">
    <source>
        <dbReference type="HAMAP-Rule" id="MF_01043"/>
    </source>
</evidence>
<comment type="caution">
    <text evidence="10">Lacks conserved residue(s) required for the propagation of feature annotation.</text>
</comment>
<dbReference type="Proteomes" id="UP000050544">
    <property type="component" value="Unassembled WGS sequence"/>
</dbReference>
<keyword evidence="6 10" id="KW-0443">Lipid metabolism</keyword>
<feature type="transmembrane region" description="Helical" evidence="10">
    <location>
        <begin position="96"/>
        <end position="117"/>
    </location>
</feature>
<keyword evidence="5 10" id="KW-1133">Transmembrane helix</keyword>
<keyword evidence="9 10" id="KW-1208">Phospholipid metabolism</keyword>
<dbReference type="Pfam" id="PF02660">
    <property type="entry name" value="G3P_acyltransf"/>
    <property type="match status" value="1"/>
</dbReference>
<keyword evidence="4 10" id="KW-0812">Transmembrane</keyword>
<evidence type="ECO:0000313" key="11">
    <source>
        <dbReference type="EMBL" id="KPL83957.1"/>
    </source>
</evidence>
<evidence type="ECO:0000256" key="9">
    <source>
        <dbReference type="ARBA" id="ARBA00023264"/>
    </source>
</evidence>
<dbReference type="GO" id="GO:0043772">
    <property type="term" value="F:acyl-phosphate glycerol-3-phosphate acyltransferase activity"/>
    <property type="evidence" value="ECO:0007669"/>
    <property type="project" value="UniProtKB-UniRule"/>
</dbReference>
<accession>A0A0P6XUK7</accession>
<evidence type="ECO:0000256" key="3">
    <source>
        <dbReference type="ARBA" id="ARBA00022679"/>
    </source>
</evidence>
<evidence type="ECO:0000256" key="5">
    <source>
        <dbReference type="ARBA" id="ARBA00022989"/>
    </source>
</evidence>
<comment type="subunit">
    <text evidence="10">Probably interacts with PlsX.</text>
</comment>
<keyword evidence="1 10" id="KW-1003">Cell membrane</keyword>
<dbReference type="GO" id="GO:0008654">
    <property type="term" value="P:phospholipid biosynthetic process"/>
    <property type="evidence" value="ECO:0007669"/>
    <property type="project" value="UniProtKB-UniRule"/>
</dbReference>
<proteinExistence type="inferred from homology"/>
<gene>
    <name evidence="10" type="primary">plsY</name>
    <name evidence="11" type="ORF">SE15_01760</name>
</gene>
<evidence type="ECO:0000256" key="2">
    <source>
        <dbReference type="ARBA" id="ARBA00022516"/>
    </source>
</evidence>
<evidence type="ECO:0000256" key="1">
    <source>
        <dbReference type="ARBA" id="ARBA00022475"/>
    </source>
</evidence>
<dbReference type="NCBIfam" id="TIGR00762">
    <property type="entry name" value="DegV"/>
    <property type="match status" value="1"/>
</dbReference>
<dbReference type="SMART" id="SM01207">
    <property type="entry name" value="G3P_acyltransf"/>
    <property type="match status" value="1"/>
</dbReference>
<dbReference type="Gene3D" id="3.30.1180.10">
    <property type="match status" value="1"/>
</dbReference>
<dbReference type="STRING" id="869279.SE15_01760"/>
<dbReference type="SUPFAM" id="SSF82549">
    <property type="entry name" value="DAK1/DegV-like"/>
    <property type="match status" value="1"/>
</dbReference>
<dbReference type="PANTHER" id="PTHR30309:SF0">
    <property type="entry name" value="GLYCEROL-3-PHOSPHATE ACYLTRANSFERASE-RELATED"/>
    <property type="match status" value="1"/>
</dbReference>
<dbReference type="UniPathway" id="UPA00085"/>
<comment type="catalytic activity">
    <reaction evidence="10">
        <text>an acyl phosphate + sn-glycerol 3-phosphate = a 1-acyl-sn-glycero-3-phosphate + phosphate</text>
        <dbReference type="Rhea" id="RHEA:34075"/>
        <dbReference type="ChEBI" id="CHEBI:43474"/>
        <dbReference type="ChEBI" id="CHEBI:57597"/>
        <dbReference type="ChEBI" id="CHEBI:57970"/>
        <dbReference type="ChEBI" id="CHEBI:59918"/>
        <dbReference type="EC" id="2.3.1.275"/>
    </reaction>
</comment>
<dbReference type="OrthoDB" id="9780660at2"/>
<evidence type="ECO:0000256" key="4">
    <source>
        <dbReference type="ARBA" id="ARBA00022692"/>
    </source>
</evidence>
<feature type="transmembrane region" description="Helical" evidence="10">
    <location>
        <begin position="129"/>
        <end position="156"/>
    </location>
</feature>
<dbReference type="RefSeq" id="WP_054520381.1">
    <property type="nucleotide sequence ID" value="NZ_LGKO01000002.1"/>
</dbReference>
<comment type="similarity">
    <text evidence="10">Belongs to the PlsY family.</text>
</comment>
<comment type="subcellular location">
    <subcellularLocation>
        <location evidence="10">Cell membrane</location>
        <topology evidence="10">Multi-pass membrane protein</topology>
    </subcellularLocation>
</comment>
<dbReference type="Pfam" id="PF02645">
    <property type="entry name" value="DegV"/>
    <property type="match status" value="1"/>
</dbReference>